<accession>A0A5B7AGQ6</accession>
<feature type="region of interest" description="Disordered" evidence="1">
    <location>
        <begin position="66"/>
        <end position="109"/>
    </location>
</feature>
<organism evidence="2">
    <name type="scientific">Davidia involucrata</name>
    <name type="common">Dove tree</name>
    <dbReference type="NCBI Taxonomy" id="16924"/>
    <lineage>
        <taxon>Eukaryota</taxon>
        <taxon>Viridiplantae</taxon>
        <taxon>Streptophyta</taxon>
        <taxon>Embryophyta</taxon>
        <taxon>Tracheophyta</taxon>
        <taxon>Spermatophyta</taxon>
        <taxon>Magnoliopsida</taxon>
        <taxon>eudicotyledons</taxon>
        <taxon>Gunneridae</taxon>
        <taxon>Pentapetalae</taxon>
        <taxon>asterids</taxon>
        <taxon>Cornales</taxon>
        <taxon>Nyssaceae</taxon>
        <taxon>Davidia</taxon>
    </lineage>
</organism>
<dbReference type="InterPro" id="IPR039273">
    <property type="entry name" value="TEPSIN"/>
</dbReference>
<reference evidence="2" key="1">
    <citation type="submission" date="2019-08" db="EMBL/GenBank/DDBJ databases">
        <title>Reference gene set and small RNA set construction with multiple tissues from Davidia involucrata Baill.</title>
        <authorList>
            <person name="Yang H."/>
            <person name="Zhou C."/>
            <person name="Li G."/>
            <person name="Wang J."/>
            <person name="Gao P."/>
            <person name="Wang M."/>
            <person name="Wang R."/>
            <person name="Zhao Y."/>
        </authorList>
    </citation>
    <scope>NUCLEOTIDE SEQUENCE</scope>
    <source>
        <tissue evidence="2">Mixed with DoveR01_LX</tissue>
    </source>
</reference>
<evidence type="ECO:0000256" key="1">
    <source>
        <dbReference type="SAM" id="MobiDB-lite"/>
    </source>
</evidence>
<gene>
    <name evidence="2" type="ORF">Din_024447</name>
</gene>
<dbReference type="PANTHER" id="PTHR21514:SF0">
    <property type="entry name" value="AP-4 COMPLEX ACCESSORY SUBUNIT TEPSIN"/>
    <property type="match status" value="1"/>
</dbReference>
<dbReference type="EMBL" id="GHES01024447">
    <property type="protein sequence ID" value="MPA55006.1"/>
    <property type="molecule type" value="Transcribed_RNA"/>
</dbReference>
<name>A0A5B7AGQ6_DAVIN</name>
<feature type="compositionally biased region" description="Polar residues" evidence="1">
    <location>
        <begin position="69"/>
        <end position="107"/>
    </location>
</feature>
<protein>
    <recommendedName>
        <fullName evidence="3">VHS domain-containing protein</fullName>
    </recommendedName>
</protein>
<evidence type="ECO:0000313" key="2">
    <source>
        <dbReference type="EMBL" id="MPA55006.1"/>
    </source>
</evidence>
<sequence>MPSEDKKSFLGEVVGIGSATIKQGLSNLTQAQSLRKNDAGSYKSPNLRRSLTTEIDYPDKYERFENHSETQSASRFSNNTTAGSWSQDLRITQTETTSGDSTSSYAENKTHEERLLETIVTSGGVRLQPTRDILQVFLVEASKLDALVLSHALESKLQSHLWQVRMKAVCVLEAILRKKDDEHFLTVASYFSENKDVVVRCSESPQASLREKANKVLSLLDGDRTGSRVGHPENPVKAETTVQMPDLIDTGDPDDFYGMEDSVKVQSDQSIANPLTSTTALIDDLFGDSLGAGVSINEQKNDDDPFADVSFHTSSDKEHIPDLFSGMTVDKPGAEVHTATNKNGPELFDIFGSNSELPHEQENHKKDVHDLMAGLSLNENDSMMKQKGASPGALSETIFSNSTMNPSHLVSNDVLNGILGSQAAGVNANAMFPLGPMPYNIPSGIMFNPAFPSQPINYGAMGSLFAQQQFLATMSNFQQLGNLHTQNAGVSHVDGTKGGGYSSPIPDIFNPSIPTQTPSSMMNSSKKEDTKAFDFISDHLAAARDPKRVV</sequence>
<dbReference type="AlphaFoldDB" id="A0A5B7AGQ6"/>
<dbReference type="PANTHER" id="PTHR21514">
    <property type="entry name" value="AP-4 COMPLEX ACCESSORY SUBUNIT TEPSIN"/>
    <property type="match status" value="1"/>
</dbReference>
<proteinExistence type="predicted"/>
<dbReference type="GO" id="GO:0032588">
    <property type="term" value="C:trans-Golgi network membrane"/>
    <property type="evidence" value="ECO:0007669"/>
    <property type="project" value="TreeGrafter"/>
</dbReference>
<evidence type="ECO:0008006" key="3">
    <source>
        <dbReference type="Google" id="ProtNLM"/>
    </source>
</evidence>